<sequence>MVQIMKINKNNITGMMLSNNTTGELLSVYVHEESPESVDGVVHQFPLSNGFEIHKCNEFLRSLEIKDEFEITFMSYKQYANQLQRLMTLMLIQRLLDAAGSDVAAYEIYNVMLDGFKGQNLVVKAEQENDLQKYVMMALNKFIELDGKVGE</sequence>
<evidence type="ECO:0000313" key="1">
    <source>
        <dbReference type="EMBL" id="KXL52823.1"/>
    </source>
</evidence>
<proteinExistence type="predicted"/>
<comment type="caution">
    <text evidence="1">The sequence shown here is derived from an EMBL/GenBank/DDBJ whole genome shotgun (WGS) entry which is preliminary data.</text>
</comment>
<dbReference type="STRING" id="36847.CLNEO_18460"/>
<organism evidence="1 2">
    <name type="scientific">Anaerotignum neopropionicum</name>
    <dbReference type="NCBI Taxonomy" id="36847"/>
    <lineage>
        <taxon>Bacteria</taxon>
        <taxon>Bacillati</taxon>
        <taxon>Bacillota</taxon>
        <taxon>Clostridia</taxon>
        <taxon>Lachnospirales</taxon>
        <taxon>Anaerotignaceae</taxon>
        <taxon>Anaerotignum</taxon>
    </lineage>
</organism>
<name>A0A136WEF1_9FIRM</name>
<evidence type="ECO:0000313" key="2">
    <source>
        <dbReference type="Proteomes" id="UP000070539"/>
    </source>
</evidence>
<dbReference type="AlphaFoldDB" id="A0A136WEF1"/>
<protein>
    <submittedName>
        <fullName evidence="1">Uncharacterized protein</fullName>
    </submittedName>
</protein>
<dbReference type="Proteomes" id="UP000070539">
    <property type="component" value="Unassembled WGS sequence"/>
</dbReference>
<dbReference type="EMBL" id="LRVM01000005">
    <property type="protein sequence ID" value="KXL52823.1"/>
    <property type="molecule type" value="Genomic_DNA"/>
</dbReference>
<keyword evidence="2" id="KW-1185">Reference proteome</keyword>
<reference evidence="1 2" key="1">
    <citation type="submission" date="2016-01" db="EMBL/GenBank/DDBJ databases">
        <title>Genome sequence of Clostridium neopropionicum X4, DSM-3847.</title>
        <authorList>
            <person name="Poehlein A."/>
            <person name="Beck M.H."/>
            <person name="Bengelsdorf F.R."/>
            <person name="Daniel R."/>
            <person name="Duerre P."/>
        </authorList>
    </citation>
    <scope>NUCLEOTIDE SEQUENCE [LARGE SCALE GENOMIC DNA]</scope>
    <source>
        <strain evidence="1 2">DSM-3847</strain>
    </source>
</reference>
<gene>
    <name evidence="1" type="ORF">CLNEO_18460</name>
</gene>
<accession>A0A136WEF1</accession>